<protein>
    <submittedName>
        <fullName evidence="1">Uncharacterized protein</fullName>
    </submittedName>
</protein>
<reference evidence="1" key="2">
    <citation type="journal article" date="2015" name="Data Brief">
        <title>Shoot transcriptome of the giant reed, Arundo donax.</title>
        <authorList>
            <person name="Barrero R.A."/>
            <person name="Guerrero F.D."/>
            <person name="Moolhuijzen P."/>
            <person name="Goolsby J.A."/>
            <person name="Tidwell J."/>
            <person name="Bellgard S.E."/>
            <person name="Bellgard M.I."/>
        </authorList>
    </citation>
    <scope>NUCLEOTIDE SEQUENCE</scope>
    <source>
        <tissue evidence="1">Shoot tissue taken approximately 20 cm above the soil surface</tissue>
    </source>
</reference>
<organism evidence="1">
    <name type="scientific">Arundo donax</name>
    <name type="common">Giant reed</name>
    <name type="synonym">Donax arundinaceus</name>
    <dbReference type="NCBI Taxonomy" id="35708"/>
    <lineage>
        <taxon>Eukaryota</taxon>
        <taxon>Viridiplantae</taxon>
        <taxon>Streptophyta</taxon>
        <taxon>Embryophyta</taxon>
        <taxon>Tracheophyta</taxon>
        <taxon>Spermatophyta</taxon>
        <taxon>Magnoliopsida</taxon>
        <taxon>Liliopsida</taxon>
        <taxon>Poales</taxon>
        <taxon>Poaceae</taxon>
        <taxon>PACMAD clade</taxon>
        <taxon>Arundinoideae</taxon>
        <taxon>Arundineae</taxon>
        <taxon>Arundo</taxon>
    </lineage>
</organism>
<dbReference type="AlphaFoldDB" id="A0A0A9CDA2"/>
<dbReference type="EMBL" id="GBRH01223601">
    <property type="protein sequence ID" value="JAD74294.1"/>
    <property type="molecule type" value="Transcribed_RNA"/>
</dbReference>
<evidence type="ECO:0000313" key="1">
    <source>
        <dbReference type="EMBL" id="JAD74294.1"/>
    </source>
</evidence>
<sequence>MVRVCDIQIPCLLVELEAQWTPTVVLPAWVPRPSATV</sequence>
<accession>A0A0A9CDA2</accession>
<name>A0A0A9CDA2_ARUDO</name>
<proteinExistence type="predicted"/>
<reference evidence="1" key="1">
    <citation type="submission" date="2014-09" db="EMBL/GenBank/DDBJ databases">
        <authorList>
            <person name="Magalhaes I.L.F."/>
            <person name="Oliveira U."/>
            <person name="Santos F.R."/>
            <person name="Vidigal T.H.D.A."/>
            <person name="Brescovit A.D."/>
            <person name="Santos A.J."/>
        </authorList>
    </citation>
    <scope>NUCLEOTIDE SEQUENCE</scope>
    <source>
        <tissue evidence="1">Shoot tissue taken approximately 20 cm above the soil surface</tissue>
    </source>
</reference>